<protein>
    <recommendedName>
        <fullName evidence="3">DUF2711 family protein</fullName>
    </recommendedName>
</protein>
<dbReference type="Proteomes" id="UP001338137">
    <property type="component" value="Unassembled WGS sequence"/>
</dbReference>
<organism evidence="1 2">
    <name type="scientific">Paenibacillus alba</name>
    <dbReference type="NCBI Taxonomy" id="1197127"/>
    <lineage>
        <taxon>Bacteria</taxon>
        <taxon>Bacillati</taxon>
        <taxon>Bacillota</taxon>
        <taxon>Bacilli</taxon>
        <taxon>Bacillales</taxon>
        <taxon>Paenibacillaceae</taxon>
        <taxon>Paenibacillus</taxon>
    </lineage>
</organism>
<proteinExistence type="predicted"/>
<evidence type="ECO:0000313" key="2">
    <source>
        <dbReference type="Proteomes" id="UP001338137"/>
    </source>
</evidence>
<gene>
    <name evidence="1" type="ORF">P4I72_16800</name>
</gene>
<evidence type="ECO:0000313" key="1">
    <source>
        <dbReference type="EMBL" id="MEC0228789.1"/>
    </source>
</evidence>
<name>A0ABU6G7R0_9BACL</name>
<evidence type="ECO:0008006" key="3">
    <source>
        <dbReference type="Google" id="ProtNLM"/>
    </source>
</evidence>
<sequence length="228" mass="26909">MSYFEDIDKNFIKDLTRTKYSRLEEVNFQTILNIFGNEITPFTEFYIAPFIFRTPSMCINIPLACIDLNNNALRELLCHFQKITVLTSKEIPFELRLENLEPKSKEIFSILLSEKKINPFVLDLYQFYGEHDSSGDFRYVKFVKESSKQAYEDLINSNHIKDFNQIWSSIKQIYSDTNYVYLNPNWLFSEHLKDSIALNYFSMACKEVYLCVDNTTSRIINLLLSNDN</sequence>
<reference evidence="1 2" key="1">
    <citation type="submission" date="2023-03" db="EMBL/GenBank/DDBJ databases">
        <title>Bacillus Genome Sequencing.</title>
        <authorList>
            <person name="Dunlap C."/>
        </authorList>
    </citation>
    <scope>NUCLEOTIDE SEQUENCE [LARGE SCALE GENOMIC DNA]</scope>
    <source>
        <strain evidence="1 2">BD-533</strain>
    </source>
</reference>
<keyword evidence="2" id="KW-1185">Reference proteome</keyword>
<accession>A0ABU6G7R0</accession>
<dbReference type="EMBL" id="JARLKY010000038">
    <property type="protein sequence ID" value="MEC0228789.1"/>
    <property type="molecule type" value="Genomic_DNA"/>
</dbReference>
<comment type="caution">
    <text evidence="1">The sequence shown here is derived from an EMBL/GenBank/DDBJ whole genome shotgun (WGS) entry which is preliminary data.</text>
</comment>
<dbReference type="RefSeq" id="WP_326072972.1">
    <property type="nucleotide sequence ID" value="NZ_JARLKY010000038.1"/>
</dbReference>